<accession>A0ABQ1EE73</accession>
<evidence type="ECO:0000313" key="4">
    <source>
        <dbReference type="EMBL" id="GFZ33115.1"/>
    </source>
</evidence>
<reference evidence="4 5" key="1">
    <citation type="journal article" date="2021" name="Int. J. Syst. Evol. Microbiol.">
        <title>Clostridium zeae sp. nov., isolated from corn silage.</title>
        <authorList>
            <person name="Kobayashi H."/>
            <person name="Tanizawa Y."/>
            <person name="Yagura M."/>
            <person name="Sakamoto M."/>
            <person name="Ohkuma M."/>
            <person name="Tohno M."/>
        </authorList>
    </citation>
    <scope>NUCLEOTIDE SEQUENCE [LARGE SCALE GENOMIC DNA]</scope>
    <source>
        <strain evidence="4 5">CSC2</strain>
    </source>
</reference>
<dbReference type="EMBL" id="BMBA01000004">
    <property type="protein sequence ID" value="GFZ33115.1"/>
    <property type="molecule type" value="Genomic_DNA"/>
</dbReference>
<dbReference type="PRINTS" id="PR00081">
    <property type="entry name" value="GDHRDH"/>
</dbReference>
<name>A0ABQ1EE73_9CLOT</name>
<organism evidence="4 5">
    <name type="scientific">Clostridium zeae</name>
    <dbReference type="NCBI Taxonomy" id="2759022"/>
    <lineage>
        <taxon>Bacteria</taxon>
        <taxon>Bacillati</taxon>
        <taxon>Bacillota</taxon>
        <taxon>Clostridia</taxon>
        <taxon>Eubacteriales</taxon>
        <taxon>Clostridiaceae</taxon>
        <taxon>Clostridium</taxon>
    </lineage>
</organism>
<dbReference type="Gene3D" id="3.40.50.720">
    <property type="entry name" value="NAD(P)-binding Rossmann-like Domain"/>
    <property type="match status" value="1"/>
</dbReference>
<comment type="caution">
    <text evidence="4">The sequence shown here is derived from an EMBL/GenBank/DDBJ whole genome shotgun (WGS) entry which is preliminary data.</text>
</comment>
<dbReference type="SUPFAM" id="SSF51735">
    <property type="entry name" value="NAD(P)-binding Rossmann-fold domains"/>
    <property type="match status" value="1"/>
</dbReference>
<gene>
    <name evidence="4" type="ORF">CSC2_36410</name>
</gene>
<dbReference type="PIRSF" id="PIRSF000126">
    <property type="entry name" value="11-beta-HSD1"/>
    <property type="match status" value="1"/>
</dbReference>
<dbReference type="CDD" id="cd05233">
    <property type="entry name" value="SDR_c"/>
    <property type="match status" value="1"/>
</dbReference>
<dbReference type="Pfam" id="PF00106">
    <property type="entry name" value="adh_short"/>
    <property type="match status" value="1"/>
</dbReference>
<sequence length="247" mass="27324">MKYALITGGTSGIGFELAKNFIKDGYDVIITSSSSDRLEKAKQSLEKEFNVTVLTYVQDLGKIGAAKQLYHSIKEDNRDIEILVNNAGIGLVGPTDEIDLVQDENMIVLNVINLVELCKLYIADMYKRGKGKILNVASTGAFQPGPYTSTYFGSKAFVLSYGRAIRYEGKNKGVQVCTLCPGATKTEFFDREGVKVPKGAMTAEKVAKYAYKKFMENKEVIIPGILNKMLKLIPVKLRMITIAKIKK</sequence>
<dbReference type="InterPro" id="IPR036291">
    <property type="entry name" value="NAD(P)-bd_dom_sf"/>
</dbReference>
<evidence type="ECO:0000256" key="2">
    <source>
        <dbReference type="ARBA" id="ARBA00023002"/>
    </source>
</evidence>
<evidence type="ECO:0000256" key="3">
    <source>
        <dbReference type="RuleBase" id="RU000363"/>
    </source>
</evidence>
<dbReference type="Proteomes" id="UP000663802">
    <property type="component" value="Unassembled WGS sequence"/>
</dbReference>
<evidence type="ECO:0000313" key="5">
    <source>
        <dbReference type="Proteomes" id="UP000663802"/>
    </source>
</evidence>
<dbReference type="PANTHER" id="PTHR42901">
    <property type="entry name" value="ALCOHOL DEHYDROGENASE"/>
    <property type="match status" value="1"/>
</dbReference>
<comment type="similarity">
    <text evidence="1 3">Belongs to the short-chain dehydrogenases/reductases (SDR) family.</text>
</comment>
<keyword evidence="5" id="KW-1185">Reference proteome</keyword>
<proteinExistence type="inferred from homology"/>
<protein>
    <submittedName>
        <fullName evidence="4">Short-chain dehydrogenase</fullName>
    </submittedName>
</protein>
<evidence type="ECO:0000256" key="1">
    <source>
        <dbReference type="ARBA" id="ARBA00006484"/>
    </source>
</evidence>
<keyword evidence="2" id="KW-0560">Oxidoreductase</keyword>
<dbReference type="InterPro" id="IPR002347">
    <property type="entry name" value="SDR_fam"/>
</dbReference>
<dbReference type="PANTHER" id="PTHR42901:SF1">
    <property type="entry name" value="ALCOHOL DEHYDROGENASE"/>
    <property type="match status" value="1"/>
</dbReference>
<dbReference type="PRINTS" id="PR00080">
    <property type="entry name" value="SDRFAMILY"/>
</dbReference>
<dbReference type="RefSeq" id="WP_206871358.1">
    <property type="nucleotide sequence ID" value="NZ_BMBA01000004.1"/>
</dbReference>